<name>A0A645FMQ6_9ZZZZ</name>
<gene>
    <name evidence="2" type="ORF">SDC9_160804</name>
</gene>
<dbReference type="EMBL" id="VSSQ01059975">
    <property type="protein sequence ID" value="MPN13483.1"/>
    <property type="molecule type" value="Genomic_DNA"/>
</dbReference>
<reference evidence="2" key="1">
    <citation type="submission" date="2019-08" db="EMBL/GenBank/DDBJ databases">
        <authorList>
            <person name="Kucharzyk K."/>
            <person name="Murdoch R.W."/>
            <person name="Higgins S."/>
            <person name="Loffler F."/>
        </authorList>
    </citation>
    <scope>NUCLEOTIDE SEQUENCE</scope>
</reference>
<proteinExistence type="predicted"/>
<evidence type="ECO:0000313" key="2">
    <source>
        <dbReference type="EMBL" id="MPN13483.1"/>
    </source>
</evidence>
<sequence>MKNTDLTASNLKGTNEHKNRFFNTPYDVKNEKLKDKPKDFLRNSELF</sequence>
<dbReference type="AlphaFoldDB" id="A0A645FMQ6"/>
<accession>A0A645FMQ6</accession>
<feature type="compositionally biased region" description="Polar residues" evidence="1">
    <location>
        <begin position="1"/>
        <end position="13"/>
    </location>
</feature>
<evidence type="ECO:0000256" key="1">
    <source>
        <dbReference type="SAM" id="MobiDB-lite"/>
    </source>
</evidence>
<organism evidence="2">
    <name type="scientific">bioreactor metagenome</name>
    <dbReference type="NCBI Taxonomy" id="1076179"/>
    <lineage>
        <taxon>unclassified sequences</taxon>
        <taxon>metagenomes</taxon>
        <taxon>ecological metagenomes</taxon>
    </lineage>
</organism>
<feature type="region of interest" description="Disordered" evidence="1">
    <location>
        <begin position="1"/>
        <end position="23"/>
    </location>
</feature>
<comment type="caution">
    <text evidence="2">The sequence shown here is derived from an EMBL/GenBank/DDBJ whole genome shotgun (WGS) entry which is preliminary data.</text>
</comment>
<protein>
    <submittedName>
        <fullName evidence="2">Uncharacterized protein</fullName>
    </submittedName>
</protein>